<reference evidence="1" key="1">
    <citation type="submission" date="2020-08" db="EMBL/GenBank/DDBJ databases">
        <title>Multicomponent nature underlies the extraordinary mechanical properties of spider dragline silk.</title>
        <authorList>
            <person name="Kono N."/>
            <person name="Nakamura H."/>
            <person name="Mori M."/>
            <person name="Yoshida Y."/>
            <person name="Ohtoshi R."/>
            <person name="Malay A.D."/>
            <person name="Moran D.A.P."/>
            <person name="Tomita M."/>
            <person name="Numata K."/>
            <person name="Arakawa K."/>
        </authorList>
    </citation>
    <scope>NUCLEOTIDE SEQUENCE</scope>
</reference>
<sequence>MRAPLLLEAAQHFSIAYAICRAAAAFWPRPTTAAAKRQKPLPCTSSSNSAPVGSGDGTHLLMWLTTDPSLCAR</sequence>
<organism evidence="1 2">
    <name type="scientific">Nephila pilipes</name>
    <name type="common">Giant wood spider</name>
    <name type="synonym">Nephila maculata</name>
    <dbReference type="NCBI Taxonomy" id="299642"/>
    <lineage>
        <taxon>Eukaryota</taxon>
        <taxon>Metazoa</taxon>
        <taxon>Ecdysozoa</taxon>
        <taxon>Arthropoda</taxon>
        <taxon>Chelicerata</taxon>
        <taxon>Arachnida</taxon>
        <taxon>Araneae</taxon>
        <taxon>Araneomorphae</taxon>
        <taxon>Entelegynae</taxon>
        <taxon>Araneoidea</taxon>
        <taxon>Nephilidae</taxon>
        <taxon>Nephila</taxon>
    </lineage>
</organism>
<proteinExistence type="predicted"/>
<accession>A0A8X6QMX3</accession>
<protein>
    <submittedName>
        <fullName evidence="1">Uncharacterized protein</fullName>
    </submittedName>
</protein>
<keyword evidence="2" id="KW-1185">Reference proteome</keyword>
<name>A0A8X6QMX3_NEPPI</name>
<comment type="caution">
    <text evidence="1">The sequence shown here is derived from an EMBL/GenBank/DDBJ whole genome shotgun (WGS) entry which is preliminary data.</text>
</comment>
<dbReference type="AlphaFoldDB" id="A0A8X6QMX3"/>
<evidence type="ECO:0000313" key="2">
    <source>
        <dbReference type="Proteomes" id="UP000887013"/>
    </source>
</evidence>
<dbReference type="Proteomes" id="UP000887013">
    <property type="component" value="Unassembled WGS sequence"/>
</dbReference>
<evidence type="ECO:0000313" key="1">
    <source>
        <dbReference type="EMBL" id="GFU22002.1"/>
    </source>
</evidence>
<gene>
    <name evidence="1" type="ORF">NPIL_581971</name>
</gene>
<dbReference type="EMBL" id="BMAW01080934">
    <property type="protein sequence ID" value="GFU22002.1"/>
    <property type="molecule type" value="Genomic_DNA"/>
</dbReference>